<gene>
    <name evidence="2" type="ORF">KQ657_003400</name>
</gene>
<dbReference type="RefSeq" id="XP_043051178.1">
    <property type="nucleotide sequence ID" value="XM_043194126.1"/>
</dbReference>
<dbReference type="AlphaFoldDB" id="A0A9P8AKA2"/>
<dbReference type="Proteomes" id="UP000790833">
    <property type="component" value="Unassembled WGS sequence"/>
</dbReference>
<dbReference type="GO" id="GO:0031511">
    <property type="term" value="C:Mis6-Sim4 complex"/>
    <property type="evidence" value="ECO:0007669"/>
    <property type="project" value="InterPro"/>
</dbReference>
<dbReference type="Pfam" id="PF13093">
    <property type="entry name" value="FTA4"/>
    <property type="match status" value="1"/>
</dbReference>
<sequence length="239" mass="27882">MSNRSSSYRYVQLFVEKQIKHLKEDVVSLEQLQALVNEGVITEKVAIKIQRKLNEYIRREVTARYRAQEKHLVVEQVCKLEHEHALLASTQLAEAENALGPLSLPDFDRVAVDADIIQEFANIVDELPKREYLQTASTIEYTDVLNRYEQLRDDLVALRDLWLYKTEKLEYLRNLRRAIRASLDYGDDLGGSEGASNYLYDSNEDMSDNEPAEVRTREEIQSEIHQFESLIQSKIYQRK</sequence>
<keyword evidence="3" id="KW-1185">Reference proteome</keyword>
<feature type="compositionally biased region" description="Acidic residues" evidence="1">
    <location>
        <begin position="202"/>
        <end position="211"/>
    </location>
</feature>
<comment type="caution">
    <text evidence="2">The sequence shown here is derived from an EMBL/GenBank/DDBJ whole genome shotgun (WGS) entry which is preliminary data.</text>
</comment>
<dbReference type="InterPro" id="IPR025207">
    <property type="entry name" value="Sim4_Fta4"/>
</dbReference>
<name>A0A9P8AKA2_9ASCO</name>
<evidence type="ECO:0000313" key="3">
    <source>
        <dbReference type="Proteomes" id="UP000790833"/>
    </source>
</evidence>
<proteinExistence type="predicted"/>
<dbReference type="GeneID" id="66116774"/>
<evidence type="ECO:0000256" key="1">
    <source>
        <dbReference type="SAM" id="MobiDB-lite"/>
    </source>
</evidence>
<evidence type="ECO:0000313" key="2">
    <source>
        <dbReference type="EMBL" id="KAG7195633.1"/>
    </source>
</evidence>
<feature type="region of interest" description="Disordered" evidence="1">
    <location>
        <begin position="196"/>
        <end position="217"/>
    </location>
</feature>
<accession>A0A9P8AKA2</accession>
<dbReference type="OrthoDB" id="21214at2759"/>
<reference evidence="2" key="1">
    <citation type="submission" date="2021-03" db="EMBL/GenBank/DDBJ databases">
        <authorList>
            <person name="Palmer J.M."/>
        </authorList>
    </citation>
    <scope>NUCLEOTIDE SEQUENCE</scope>
    <source>
        <strain evidence="2">ARV_011</strain>
    </source>
</reference>
<dbReference type="EMBL" id="JAHMUF010000003">
    <property type="protein sequence ID" value="KAG7195633.1"/>
    <property type="molecule type" value="Genomic_DNA"/>
</dbReference>
<organism evidence="2 3">
    <name type="scientific">Scheffersomyces spartinae</name>
    <dbReference type="NCBI Taxonomy" id="45513"/>
    <lineage>
        <taxon>Eukaryota</taxon>
        <taxon>Fungi</taxon>
        <taxon>Dikarya</taxon>
        <taxon>Ascomycota</taxon>
        <taxon>Saccharomycotina</taxon>
        <taxon>Pichiomycetes</taxon>
        <taxon>Debaryomycetaceae</taxon>
        <taxon>Scheffersomyces</taxon>
    </lineage>
</organism>
<protein>
    <submittedName>
        <fullName evidence="2">Uncharacterized protein</fullName>
    </submittedName>
</protein>